<dbReference type="InterPro" id="IPR058923">
    <property type="entry name" value="RCC1-like_dom"/>
</dbReference>
<evidence type="ECO:0000256" key="1">
    <source>
        <dbReference type="ARBA" id="ARBA00022737"/>
    </source>
</evidence>
<feature type="region of interest" description="Disordered" evidence="4">
    <location>
        <begin position="523"/>
        <end position="556"/>
    </location>
</feature>
<keyword evidence="3" id="KW-0175">Coiled coil</keyword>
<dbReference type="Pfam" id="PF25390">
    <property type="entry name" value="WD40_RLD"/>
    <property type="match status" value="1"/>
</dbReference>
<feature type="repeat" description="RCC1" evidence="2">
    <location>
        <begin position="310"/>
        <end position="361"/>
    </location>
</feature>
<dbReference type="PROSITE" id="PS50012">
    <property type="entry name" value="RCC1_3"/>
    <property type="match status" value="6"/>
</dbReference>
<feature type="compositionally biased region" description="Polar residues" evidence="4">
    <location>
        <begin position="529"/>
        <end position="556"/>
    </location>
</feature>
<feature type="coiled-coil region" evidence="3">
    <location>
        <begin position="692"/>
        <end position="719"/>
    </location>
</feature>
<dbReference type="PANTHER" id="PTHR22870">
    <property type="entry name" value="REGULATOR OF CHROMOSOME CONDENSATION"/>
    <property type="match status" value="1"/>
</dbReference>
<evidence type="ECO:0000256" key="2">
    <source>
        <dbReference type="PROSITE-ProRule" id="PRU00235"/>
    </source>
</evidence>
<feature type="repeat" description="RCC1" evidence="2">
    <location>
        <begin position="425"/>
        <end position="476"/>
    </location>
</feature>
<feature type="domain" description="RCC1-like" evidence="5">
    <location>
        <begin position="143"/>
        <end position="510"/>
    </location>
</feature>
<feature type="repeat" description="RCC1" evidence="2">
    <location>
        <begin position="203"/>
        <end position="254"/>
    </location>
</feature>
<evidence type="ECO:0000313" key="6">
    <source>
        <dbReference type="EMBL" id="KAJ4847218.1"/>
    </source>
</evidence>
<evidence type="ECO:0000256" key="3">
    <source>
        <dbReference type="SAM" id="Coils"/>
    </source>
</evidence>
<dbReference type="InterPro" id="IPR051210">
    <property type="entry name" value="Ub_ligase/GEF_domain"/>
</dbReference>
<protein>
    <recommendedName>
        <fullName evidence="5">RCC1-like domain-containing protein</fullName>
    </recommendedName>
</protein>
<reference evidence="6" key="2">
    <citation type="journal article" date="2023" name="Plants (Basel)">
        <title>Annotation of the Turnera subulata (Passifloraceae) Draft Genome Reveals the S-Locus Evolved after the Divergence of Turneroideae from Passifloroideae in a Stepwise Manner.</title>
        <authorList>
            <person name="Henning P.M."/>
            <person name="Roalson E.H."/>
            <person name="Mir W."/>
            <person name="McCubbin A.G."/>
            <person name="Shore J.S."/>
        </authorList>
    </citation>
    <scope>NUCLEOTIDE SEQUENCE</scope>
    <source>
        <strain evidence="6">F60SS</strain>
    </source>
</reference>
<dbReference type="SUPFAM" id="SSF50985">
    <property type="entry name" value="RCC1/BLIP-II"/>
    <property type="match status" value="1"/>
</dbReference>
<feature type="repeat" description="RCC1" evidence="2">
    <location>
        <begin position="141"/>
        <end position="202"/>
    </location>
</feature>
<keyword evidence="1" id="KW-0677">Repeat</keyword>
<dbReference type="PRINTS" id="PR00633">
    <property type="entry name" value="RCCNDNSATION"/>
</dbReference>
<dbReference type="OrthoDB" id="5981550at2759"/>
<dbReference type="AlphaFoldDB" id="A0A9Q0GBL7"/>
<gene>
    <name evidence="6" type="ORF">Tsubulata_008467</name>
</gene>
<feature type="repeat" description="RCC1" evidence="2">
    <location>
        <begin position="373"/>
        <end position="424"/>
    </location>
</feature>
<keyword evidence="7" id="KW-1185">Reference proteome</keyword>
<feature type="compositionally biased region" description="Polar residues" evidence="4">
    <location>
        <begin position="591"/>
        <end position="600"/>
    </location>
</feature>
<organism evidence="6 7">
    <name type="scientific">Turnera subulata</name>
    <dbReference type="NCBI Taxonomy" id="218843"/>
    <lineage>
        <taxon>Eukaryota</taxon>
        <taxon>Viridiplantae</taxon>
        <taxon>Streptophyta</taxon>
        <taxon>Embryophyta</taxon>
        <taxon>Tracheophyta</taxon>
        <taxon>Spermatophyta</taxon>
        <taxon>Magnoliopsida</taxon>
        <taxon>eudicotyledons</taxon>
        <taxon>Gunneridae</taxon>
        <taxon>Pentapetalae</taxon>
        <taxon>rosids</taxon>
        <taxon>fabids</taxon>
        <taxon>Malpighiales</taxon>
        <taxon>Passifloraceae</taxon>
        <taxon>Turnera</taxon>
    </lineage>
</organism>
<dbReference type="Proteomes" id="UP001141552">
    <property type="component" value="Unassembled WGS sequence"/>
</dbReference>
<accession>A0A9Q0GBL7</accession>
<comment type="caution">
    <text evidence="6">The sequence shown here is derived from an EMBL/GenBank/DDBJ whole genome shotgun (WGS) entry which is preliminary data.</text>
</comment>
<feature type="non-terminal residue" evidence="6">
    <location>
        <position position="724"/>
    </location>
</feature>
<feature type="repeat" description="RCC1" evidence="2">
    <location>
        <begin position="255"/>
        <end position="309"/>
    </location>
</feature>
<dbReference type="InterPro" id="IPR009091">
    <property type="entry name" value="RCC1/BLIP-II"/>
</dbReference>
<dbReference type="EMBL" id="JAKUCV010001227">
    <property type="protein sequence ID" value="KAJ4847218.1"/>
    <property type="molecule type" value="Genomic_DNA"/>
</dbReference>
<evidence type="ECO:0000256" key="4">
    <source>
        <dbReference type="SAM" id="MobiDB-lite"/>
    </source>
</evidence>
<dbReference type="FunFam" id="2.130.10.30:FF:000028">
    <property type="entry name" value="PH, RCC1 and FYVE domains-containing protein 1"/>
    <property type="match status" value="1"/>
</dbReference>
<proteinExistence type="predicted"/>
<dbReference type="InterPro" id="IPR000408">
    <property type="entry name" value="Reg_chr_condens"/>
</dbReference>
<evidence type="ECO:0000313" key="7">
    <source>
        <dbReference type="Proteomes" id="UP001141552"/>
    </source>
</evidence>
<feature type="region of interest" description="Disordered" evidence="4">
    <location>
        <begin position="574"/>
        <end position="611"/>
    </location>
</feature>
<dbReference type="Gene3D" id="2.130.10.30">
    <property type="entry name" value="Regulator of chromosome condensation 1/beta-lactamase-inhibitor protein II"/>
    <property type="match status" value="3"/>
</dbReference>
<dbReference type="PROSITE" id="PS00626">
    <property type="entry name" value="RCC1_2"/>
    <property type="match status" value="1"/>
</dbReference>
<name>A0A9Q0GBL7_9ROSI</name>
<evidence type="ECO:0000259" key="5">
    <source>
        <dbReference type="Pfam" id="PF25390"/>
    </source>
</evidence>
<reference evidence="6" key="1">
    <citation type="submission" date="2022-02" db="EMBL/GenBank/DDBJ databases">
        <authorList>
            <person name="Henning P.M."/>
            <person name="McCubbin A.G."/>
            <person name="Shore J.S."/>
        </authorList>
    </citation>
    <scope>NUCLEOTIDE SEQUENCE</scope>
    <source>
        <strain evidence="6">F60SS</strain>
        <tissue evidence="6">Leaves</tissue>
    </source>
</reference>
<sequence>MTMNMTTTPLVREESDVDLDESALFWLSGKQQKHIKLSLVSTIVPGQRTICKDRGEAEIWFTGLKALLWRCHLQKGREGARDYISSGLNRWHKIPLVCIYQLVVHLKLMKAVNVDAFRISSSSAVSTSSQGSGHDDTDALRVVYIWGEGTSDGMLGGGMHRFGGSSGIKKDSFVPKAMESAVLLDVRAVACGRRHATLVTKQGEVFTWGGEQGGRLGHGVDSDVLHPKLVHGLESINVELLACGEYHSYAITLSGELYIWGGGTSNSGLFGCTAEAGQWLPKKLNGPLEGMHVSFMSCGTWHTAIVPSAGQLFTFGEGTFGVLGHGDRKSVSKPREVESLKGLRTVRAACGVWHTAAVVEVMVGSSTSTNCSGKLFTRGDGDKGRLGHGDKEARLVPTCVAALVEPNFCQVVCGHSLTAAFTTTGHVYTMGSPVYGQLGNPHADGRVPTCVQGKLMNNFVEELACGAYHIAVLTSKSEGANGRLGHGDSDDRNSPALVETLKDKQWKIFQGFDGTESQLSLPKIIKGTGNDSSSHSTLGRRGSMNQSATEATESVENLSTKSCIQLERSSSIELAKDVQRGSSRRNKKLDSSAQVSPSSNGGSGRNAFGNSKSVGSSKKFLSVFLPGSRIVSRASSPTSRRSSPPCVTTLAPELATYSFQRIVSDDDRRSTNAVKEEVVKLRAQVEELKPEVQLKEVELERTTKQLKEALAAAGEENAKCRAAK</sequence>
<dbReference type="PANTHER" id="PTHR22870:SF415">
    <property type="entry name" value="FYVE-TYPE DOMAIN-CONTAINING PROTEIN"/>
    <property type="match status" value="1"/>
</dbReference>